<keyword evidence="2" id="KW-1185">Reference proteome</keyword>
<reference evidence="1" key="1">
    <citation type="submission" date="2020-08" db="EMBL/GenBank/DDBJ databases">
        <title>Genome sequencing and assembly of the red palm weevil Rhynchophorus ferrugineus.</title>
        <authorList>
            <person name="Dias G.B."/>
            <person name="Bergman C.M."/>
            <person name="Manee M."/>
        </authorList>
    </citation>
    <scope>NUCLEOTIDE SEQUENCE</scope>
    <source>
        <strain evidence="1">AA-2017</strain>
        <tissue evidence="1">Whole larva</tissue>
    </source>
</reference>
<dbReference type="AlphaFoldDB" id="A0A834M1T2"/>
<dbReference type="EMBL" id="JAACXV010019391">
    <property type="protein sequence ID" value="KAF7263790.1"/>
    <property type="molecule type" value="Genomic_DNA"/>
</dbReference>
<gene>
    <name evidence="1" type="ORF">GWI33_001133</name>
</gene>
<name>A0A834M1T2_RHYFE</name>
<evidence type="ECO:0000313" key="2">
    <source>
        <dbReference type="Proteomes" id="UP000625711"/>
    </source>
</evidence>
<accession>A0A834M1T2</accession>
<comment type="caution">
    <text evidence="1">The sequence shown here is derived from an EMBL/GenBank/DDBJ whole genome shotgun (WGS) entry which is preliminary data.</text>
</comment>
<evidence type="ECO:0000313" key="1">
    <source>
        <dbReference type="EMBL" id="KAF7263790.1"/>
    </source>
</evidence>
<proteinExistence type="predicted"/>
<dbReference type="Proteomes" id="UP000625711">
    <property type="component" value="Unassembled WGS sequence"/>
</dbReference>
<organism evidence="1 2">
    <name type="scientific">Rhynchophorus ferrugineus</name>
    <name type="common">Red palm weevil</name>
    <name type="synonym">Curculio ferrugineus</name>
    <dbReference type="NCBI Taxonomy" id="354439"/>
    <lineage>
        <taxon>Eukaryota</taxon>
        <taxon>Metazoa</taxon>
        <taxon>Ecdysozoa</taxon>
        <taxon>Arthropoda</taxon>
        <taxon>Hexapoda</taxon>
        <taxon>Insecta</taxon>
        <taxon>Pterygota</taxon>
        <taxon>Neoptera</taxon>
        <taxon>Endopterygota</taxon>
        <taxon>Coleoptera</taxon>
        <taxon>Polyphaga</taxon>
        <taxon>Cucujiformia</taxon>
        <taxon>Curculionidae</taxon>
        <taxon>Dryophthorinae</taxon>
        <taxon>Rhynchophorus</taxon>
    </lineage>
</organism>
<protein>
    <submittedName>
        <fullName evidence="1">Uncharacterized protein</fullName>
    </submittedName>
</protein>
<sequence>MHVEKQSANNVLSRFIAWQQGGRIQTKQCAKLAVKSRGRSGRRTIPVLRADTALDGPAELRKAKDER</sequence>